<dbReference type="Pfam" id="PF00512">
    <property type="entry name" value="HisKA"/>
    <property type="match status" value="1"/>
</dbReference>
<keyword evidence="8" id="KW-0812">Transmembrane</keyword>
<dbReference type="FunFam" id="3.30.565.10:FF:000006">
    <property type="entry name" value="Sensor histidine kinase WalK"/>
    <property type="match status" value="1"/>
</dbReference>
<evidence type="ECO:0000256" key="6">
    <source>
        <dbReference type="ARBA" id="ARBA00022777"/>
    </source>
</evidence>
<dbReference type="SMART" id="SM00304">
    <property type="entry name" value="HAMP"/>
    <property type="match status" value="1"/>
</dbReference>
<keyword evidence="8" id="KW-0472">Membrane</keyword>
<dbReference type="InterPro" id="IPR050351">
    <property type="entry name" value="BphY/WalK/GraS-like"/>
</dbReference>
<evidence type="ECO:0000256" key="3">
    <source>
        <dbReference type="ARBA" id="ARBA00012438"/>
    </source>
</evidence>
<dbReference type="CDD" id="cd06225">
    <property type="entry name" value="HAMP"/>
    <property type="match status" value="1"/>
</dbReference>
<dbReference type="Pfam" id="PF02518">
    <property type="entry name" value="HATPase_c"/>
    <property type="match status" value="1"/>
</dbReference>
<keyword evidence="4" id="KW-0597">Phosphoprotein</keyword>
<evidence type="ECO:0000256" key="4">
    <source>
        <dbReference type="ARBA" id="ARBA00022553"/>
    </source>
</evidence>
<feature type="transmembrane region" description="Helical" evidence="8">
    <location>
        <begin position="21"/>
        <end position="43"/>
    </location>
</feature>
<dbReference type="Gene3D" id="3.30.565.10">
    <property type="entry name" value="Histidine kinase-like ATPase, C-terminal domain"/>
    <property type="match status" value="1"/>
</dbReference>
<evidence type="ECO:0000256" key="1">
    <source>
        <dbReference type="ARBA" id="ARBA00000085"/>
    </source>
</evidence>
<dbReference type="InterPro" id="IPR004358">
    <property type="entry name" value="Sig_transdc_His_kin-like_C"/>
</dbReference>
<evidence type="ECO:0000313" key="12">
    <source>
        <dbReference type="Proteomes" id="UP000199197"/>
    </source>
</evidence>
<dbReference type="Gene3D" id="1.10.287.130">
    <property type="match status" value="1"/>
</dbReference>
<accession>A0A0N7MYJ3</accession>
<evidence type="ECO:0000256" key="2">
    <source>
        <dbReference type="ARBA" id="ARBA00004370"/>
    </source>
</evidence>
<dbReference type="GO" id="GO:0005886">
    <property type="term" value="C:plasma membrane"/>
    <property type="evidence" value="ECO:0007669"/>
    <property type="project" value="TreeGrafter"/>
</dbReference>
<evidence type="ECO:0000256" key="7">
    <source>
        <dbReference type="ARBA" id="ARBA00023012"/>
    </source>
</evidence>
<dbReference type="Proteomes" id="UP000199197">
    <property type="component" value="Unassembled WGS sequence"/>
</dbReference>
<protein>
    <recommendedName>
        <fullName evidence="3">histidine kinase</fullName>
        <ecNumber evidence="3">2.7.13.3</ecNumber>
    </recommendedName>
</protein>
<dbReference type="InterPro" id="IPR003594">
    <property type="entry name" value="HATPase_dom"/>
</dbReference>
<dbReference type="GO" id="GO:0000155">
    <property type="term" value="F:phosphorelay sensor kinase activity"/>
    <property type="evidence" value="ECO:0007669"/>
    <property type="project" value="InterPro"/>
</dbReference>
<dbReference type="SUPFAM" id="SSF55874">
    <property type="entry name" value="ATPase domain of HSP90 chaperone/DNA topoisomerase II/histidine kinase"/>
    <property type="match status" value="1"/>
</dbReference>
<evidence type="ECO:0000259" key="10">
    <source>
        <dbReference type="PROSITE" id="PS50885"/>
    </source>
</evidence>
<dbReference type="PANTHER" id="PTHR45453:SF1">
    <property type="entry name" value="PHOSPHATE REGULON SENSOR PROTEIN PHOR"/>
    <property type="match status" value="1"/>
</dbReference>
<dbReference type="PRINTS" id="PR00344">
    <property type="entry name" value="BCTRLSENSOR"/>
</dbReference>
<keyword evidence="5" id="KW-0808">Transferase</keyword>
<dbReference type="InterPro" id="IPR003661">
    <property type="entry name" value="HisK_dim/P_dom"/>
</dbReference>
<sequence length="477" mass="54441">MFSKLNEKIMMKMKSLKFQLIFWYSLIFLIAFIFAEFGIYTYIDRSLHKELDIILEKEAEELVGKIKLVEGKITFIDSTEFYEAEHFYLNEASVFFRVFDDKLTLVEVSHNLKKSGLLIPEPERDKFGNANEVEIAGKRLRIFYHPIYFNGKFAGLVETSKFEGTVQTAMGLLRTSLALAILLAFFVAYYGGNLIISKLITPLEQIISKADKITAENLTERIEITQKNPPEEIIKLVSTLNRLLDRLEKSFKQISQFTSDVAHELLTPLTVIKDEIEITLMKKRRANEYVRTLNLLQKQTDRSIAIIKSMLYLAKAEAGIVRANVEKVNVSELIRELILTFNFKAKQKDVKINFYCDSDLIINTDEKILFEALKNIIDNAVEYTNAGGKVTITCEKQNEWAKISVSDTGIGISEDELPYIFDRFYRGKNAFELNPSGTGLGLSLTKSMIEIVSGRIEVKSQIGKGSEFVIYIPNLSD</sequence>
<dbReference type="CDD" id="cd00082">
    <property type="entry name" value="HisKA"/>
    <property type="match status" value="1"/>
</dbReference>
<feature type="domain" description="HAMP" evidence="10">
    <location>
        <begin position="197"/>
        <end position="252"/>
    </location>
</feature>
<dbReference type="EC" id="2.7.13.3" evidence="3"/>
<dbReference type="PANTHER" id="PTHR45453">
    <property type="entry name" value="PHOSPHATE REGULON SENSOR PROTEIN PHOR"/>
    <property type="match status" value="1"/>
</dbReference>
<name>A0A0N7MYJ3_9BACT</name>
<dbReference type="GO" id="GO:0016036">
    <property type="term" value="P:cellular response to phosphate starvation"/>
    <property type="evidence" value="ECO:0007669"/>
    <property type="project" value="TreeGrafter"/>
</dbReference>
<dbReference type="AlphaFoldDB" id="A0A0N7MYJ3"/>
<dbReference type="InterPro" id="IPR003660">
    <property type="entry name" value="HAMP_dom"/>
</dbReference>
<dbReference type="Gene3D" id="6.10.340.10">
    <property type="match status" value="1"/>
</dbReference>
<dbReference type="InterPro" id="IPR036890">
    <property type="entry name" value="HATPase_C_sf"/>
</dbReference>
<feature type="transmembrane region" description="Helical" evidence="8">
    <location>
        <begin position="177"/>
        <end position="196"/>
    </location>
</feature>
<dbReference type="GO" id="GO:0004721">
    <property type="term" value="F:phosphoprotein phosphatase activity"/>
    <property type="evidence" value="ECO:0007669"/>
    <property type="project" value="TreeGrafter"/>
</dbReference>
<dbReference type="SUPFAM" id="SSF47384">
    <property type="entry name" value="Homodimeric domain of signal transducing histidine kinase"/>
    <property type="match status" value="1"/>
</dbReference>
<evidence type="ECO:0000259" key="9">
    <source>
        <dbReference type="PROSITE" id="PS50109"/>
    </source>
</evidence>
<evidence type="ECO:0000256" key="5">
    <source>
        <dbReference type="ARBA" id="ARBA00022679"/>
    </source>
</evidence>
<dbReference type="EMBL" id="CZVW01000023">
    <property type="protein sequence ID" value="CUT04403.1"/>
    <property type="molecule type" value="Genomic_DNA"/>
</dbReference>
<dbReference type="PROSITE" id="PS50885">
    <property type="entry name" value="HAMP"/>
    <property type="match status" value="1"/>
</dbReference>
<feature type="domain" description="Histidine kinase" evidence="9">
    <location>
        <begin position="260"/>
        <end position="476"/>
    </location>
</feature>
<evidence type="ECO:0000313" key="11">
    <source>
        <dbReference type="EMBL" id="CUT04403.1"/>
    </source>
</evidence>
<gene>
    <name evidence="11" type="ORF">JGI23_01714</name>
</gene>
<organism evidence="11 12">
    <name type="scientific">Candidatus Chryseopegocella kryptomonas</name>
    <dbReference type="NCBI Taxonomy" id="1633643"/>
    <lineage>
        <taxon>Bacteria</taxon>
        <taxon>Pseudomonadati</taxon>
        <taxon>Candidatus Kryptoniota</taxon>
        <taxon>Candidatus Chryseopegocella</taxon>
    </lineage>
</organism>
<keyword evidence="7" id="KW-0902">Two-component regulatory system</keyword>
<keyword evidence="12" id="KW-1185">Reference proteome</keyword>
<dbReference type="InterPro" id="IPR005467">
    <property type="entry name" value="His_kinase_dom"/>
</dbReference>
<dbReference type="PROSITE" id="PS50109">
    <property type="entry name" value="HIS_KIN"/>
    <property type="match status" value="1"/>
</dbReference>
<keyword evidence="8" id="KW-1133">Transmembrane helix</keyword>
<dbReference type="InterPro" id="IPR036097">
    <property type="entry name" value="HisK_dim/P_sf"/>
</dbReference>
<comment type="catalytic activity">
    <reaction evidence="1">
        <text>ATP + protein L-histidine = ADP + protein N-phospho-L-histidine.</text>
        <dbReference type="EC" id="2.7.13.3"/>
    </reaction>
</comment>
<dbReference type="SMART" id="SM00388">
    <property type="entry name" value="HisKA"/>
    <property type="match status" value="1"/>
</dbReference>
<comment type="subcellular location">
    <subcellularLocation>
        <location evidence="2">Membrane</location>
    </subcellularLocation>
</comment>
<keyword evidence="6 11" id="KW-0418">Kinase</keyword>
<proteinExistence type="predicted"/>
<dbReference type="SMART" id="SM00387">
    <property type="entry name" value="HATPase_c"/>
    <property type="match status" value="1"/>
</dbReference>
<evidence type="ECO:0000256" key="8">
    <source>
        <dbReference type="SAM" id="Phobius"/>
    </source>
</evidence>
<reference evidence="12" key="1">
    <citation type="submission" date="2015-11" db="EMBL/GenBank/DDBJ databases">
        <authorList>
            <person name="Varghese N."/>
        </authorList>
    </citation>
    <scope>NUCLEOTIDE SEQUENCE [LARGE SCALE GENOMIC DNA]</scope>
    <source>
        <strain evidence="12">JGI-23</strain>
    </source>
</reference>